<feature type="compositionally biased region" description="Basic and acidic residues" evidence="6">
    <location>
        <begin position="64"/>
        <end position="80"/>
    </location>
</feature>
<dbReference type="SUPFAM" id="SSF57959">
    <property type="entry name" value="Leucine zipper domain"/>
    <property type="match status" value="1"/>
</dbReference>
<feature type="domain" description="BZIP" evidence="7">
    <location>
        <begin position="234"/>
        <end position="298"/>
    </location>
</feature>
<protein>
    <recommendedName>
        <fullName evidence="7">BZIP domain-containing protein</fullName>
    </recommendedName>
</protein>
<keyword evidence="5" id="KW-0539">Nucleus</keyword>
<evidence type="ECO:0000259" key="7">
    <source>
        <dbReference type="SMART" id="SM00338"/>
    </source>
</evidence>
<evidence type="ECO:0000256" key="4">
    <source>
        <dbReference type="ARBA" id="ARBA00023163"/>
    </source>
</evidence>
<evidence type="ECO:0000256" key="1">
    <source>
        <dbReference type="ARBA" id="ARBA00004123"/>
    </source>
</evidence>
<evidence type="ECO:0000313" key="9">
    <source>
        <dbReference type="Proteomes" id="UP001491310"/>
    </source>
</evidence>
<proteinExistence type="predicted"/>
<dbReference type="CDD" id="cd14702">
    <property type="entry name" value="bZIP_plant_GBF1"/>
    <property type="match status" value="1"/>
</dbReference>
<dbReference type="SMART" id="SM00338">
    <property type="entry name" value="BRLZ"/>
    <property type="match status" value="1"/>
</dbReference>
<dbReference type="InterPro" id="IPR045314">
    <property type="entry name" value="bZIP_plant_GBF1"/>
</dbReference>
<feature type="region of interest" description="Disordered" evidence="6">
    <location>
        <begin position="64"/>
        <end position="156"/>
    </location>
</feature>
<organism evidence="8 9">
    <name type="scientific">Coccomyxa subellipsoidea</name>
    <dbReference type="NCBI Taxonomy" id="248742"/>
    <lineage>
        <taxon>Eukaryota</taxon>
        <taxon>Viridiplantae</taxon>
        <taxon>Chlorophyta</taxon>
        <taxon>core chlorophytes</taxon>
        <taxon>Trebouxiophyceae</taxon>
        <taxon>Trebouxiophyceae incertae sedis</taxon>
        <taxon>Coccomyxaceae</taxon>
        <taxon>Coccomyxa</taxon>
    </lineage>
</organism>
<keyword evidence="3" id="KW-0238">DNA-binding</keyword>
<comment type="subcellular location">
    <subcellularLocation>
        <location evidence="1">Nucleus</location>
    </subcellularLocation>
</comment>
<dbReference type="InterPro" id="IPR004827">
    <property type="entry name" value="bZIP"/>
</dbReference>
<sequence>MQGDSYHAARSMNAANLKSAFTAPADFRLESCSPESGLSELDGALELDGLELGPELQFLLESHLSESPRHSDSHLLDSLEKGMSPCTPDGMRMGSRAGQSQPHGPKNVINITASSAGPPTISLSACSTDSRQELVSTTDSRSAPPRGGRPPRRAAAAAALEHHHIVHGSPGASNGGHHRANSTPLPQARLDDMEVDMNLDDLLDSDCDKRSGQKRPRRRVIVETKDASGRPYTAAEIRRMKRRITNRESARRMRLKRQEEWGIIKRQARLMREEVQKMGGKVAALQAHCGTLEGEAERWQQLWRQAAASNAQLTQRLKAAEFGAGVSGRPSDGYESTLTSPEPPMSGEKLMGAGSKSLAGMGRAHSAAGGPSPFGGDASDAFGSARRALSVPEPSIAPLRTSSLPTVAGALAALEEEARRFEDRFEDDAAFATLFDGF</sequence>
<dbReference type="InterPro" id="IPR046347">
    <property type="entry name" value="bZIP_sf"/>
</dbReference>
<keyword evidence="4" id="KW-0804">Transcription</keyword>
<dbReference type="EMBL" id="JALJOT010000005">
    <property type="protein sequence ID" value="KAK9915203.1"/>
    <property type="molecule type" value="Genomic_DNA"/>
</dbReference>
<evidence type="ECO:0000256" key="6">
    <source>
        <dbReference type="SAM" id="MobiDB-lite"/>
    </source>
</evidence>
<feature type="region of interest" description="Disordered" evidence="6">
    <location>
        <begin position="324"/>
        <end position="379"/>
    </location>
</feature>
<keyword evidence="9" id="KW-1185">Reference proteome</keyword>
<reference evidence="8 9" key="1">
    <citation type="journal article" date="2024" name="Nat. Commun.">
        <title>Phylogenomics reveals the evolutionary origins of lichenization in chlorophyte algae.</title>
        <authorList>
            <person name="Puginier C."/>
            <person name="Libourel C."/>
            <person name="Otte J."/>
            <person name="Skaloud P."/>
            <person name="Haon M."/>
            <person name="Grisel S."/>
            <person name="Petersen M."/>
            <person name="Berrin J.G."/>
            <person name="Delaux P.M."/>
            <person name="Dal Grande F."/>
            <person name="Keller J."/>
        </authorList>
    </citation>
    <scope>NUCLEOTIDE SEQUENCE [LARGE SCALE GENOMIC DNA]</scope>
    <source>
        <strain evidence="8 9">SAG 216-7</strain>
    </source>
</reference>
<evidence type="ECO:0000256" key="2">
    <source>
        <dbReference type="ARBA" id="ARBA00023015"/>
    </source>
</evidence>
<feature type="compositionally biased region" description="Polar residues" evidence="6">
    <location>
        <begin position="109"/>
        <end position="141"/>
    </location>
</feature>
<keyword evidence="2" id="KW-0805">Transcription regulation</keyword>
<evidence type="ECO:0000256" key="3">
    <source>
        <dbReference type="ARBA" id="ARBA00023125"/>
    </source>
</evidence>
<gene>
    <name evidence="8" type="ORF">WJX75_006100</name>
</gene>
<comment type="caution">
    <text evidence="8">The sequence shown here is derived from an EMBL/GenBank/DDBJ whole genome shotgun (WGS) entry which is preliminary data.</text>
</comment>
<evidence type="ECO:0000256" key="5">
    <source>
        <dbReference type="ARBA" id="ARBA00023242"/>
    </source>
</evidence>
<accession>A0ABR2YTQ7</accession>
<dbReference type="Proteomes" id="UP001491310">
    <property type="component" value="Unassembled WGS sequence"/>
</dbReference>
<dbReference type="Pfam" id="PF00170">
    <property type="entry name" value="bZIP_1"/>
    <property type="match status" value="1"/>
</dbReference>
<evidence type="ECO:0000313" key="8">
    <source>
        <dbReference type="EMBL" id="KAK9915203.1"/>
    </source>
</evidence>
<name>A0ABR2YTQ7_9CHLO</name>